<name>A0A5E7QYG1_PSEFL</name>
<sequence length="334" mass="37017">MASSFERLTAEQVRDNYREQFFVAELVAPTIVDAMAGDPDGLIHKDKLGAGLNLTIPLWSERPPVPRQFNVLTLECQLSSSPEWVRIGAPEDIPGPDLLPDDRFPLERTIPLDIFKDYEGKFQFRYRVKNWNDNSERESPEVPVTIDRTGPLRVDPEHAVIDIVEKPVITDAVLDRDNGVSCVIPDFIEAKRDAVWVLVAWLDRVPLPTEDITQFVVHNGLLATDRKVLVSPDVVRRYGSKTQYAVAFLVDKAGNRGEMSLPATVQVALGTLPSALQRCTVPLAADGVIDRADAAFPTKVHIPSYAGFTNEDGIVVRWGAKDLARTSVGAHLPH</sequence>
<dbReference type="EMBL" id="CABVJB010000001">
    <property type="protein sequence ID" value="VVP66889.1"/>
    <property type="molecule type" value="Genomic_DNA"/>
</dbReference>
<protein>
    <submittedName>
        <fullName evidence="1">Uncharacterized protein</fullName>
    </submittedName>
</protein>
<gene>
    <name evidence="1" type="ORF">PS922_00002</name>
</gene>
<dbReference type="RefSeq" id="WP_090455438.1">
    <property type="nucleotide sequence ID" value="NZ_CABVJB010000001.1"/>
</dbReference>
<dbReference type="Proteomes" id="UP000325565">
    <property type="component" value="Unassembled WGS sequence"/>
</dbReference>
<evidence type="ECO:0000313" key="1">
    <source>
        <dbReference type="EMBL" id="VVP66889.1"/>
    </source>
</evidence>
<organism evidence="1 2">
    <name type="scientific">Pseudomonas fluorescens</name>
    <dbReference type="NCBI Taxonomy" id="294"/>
    <lineage>
        <taxon>Bacteria</taxon>
        <taxon>Pseudomonadati</taxon>
        <taxon>Pseudomonadota</taxon>
        <taxon>Gammaproteobacteria</taxon>
        <taxon>Pseudomonadales</taxon>
        <taxon>Pseudomonadaceae</taxon>
        <taxon>Pseudomonas</taxon>
    </lineage>
</organism>
<evidence type="ECO:0000313" key="2">
    <source>
        <dbReference type="Proteomes" id="UP000325565"/>
    </source>
</evidence>
<accession>A0A5E7QYG1</accession>
<dbReference type="AlphaFoldDB" id="A0A5E7QYG1"/>
<proteinExistence type="predicted"/>
<reference evidence="1 2" key="1">
    <citation type="submission" date="2019-09" db="EMBL/GenBank/DDBJ databases">
        <authorList>
            <person name="Chandra G."/>
            <person name="Truman W A."/>
        </authorList>
    </citation>
    <scope>NUCLEOTIDE SEQUENCE [LARGE SCALE GENOMIC DNA]</scope>
    <source>
        <strain evidence="1">PS922</strain>
    </source>
</reference>